<gene>
    <name evidence="5" type="ORF">FEZ51_05540</name>
    <name evidence="4" type="ORF">IV81_GL000576</name>
</gene>
<reference evidence="5 7" key="2">
    <citation type="submission" date="2019-05" db="EMBL/GenBank/DDBJ databases">
        <title>The metagenome of a microbial culture collection derived from dairy environment covers the genomic content of the human microbiome.</title>
        <authorList>
            <person name="Roder T."/>
            <person name="Wuthrich D."/>
            <person name="Sattari Z."/>
            <person name="Von Ah U."/>
            <person name="Bar C."/>
            <person name="Ronchi F."/>
            <person name="Macpherson A.J."/>
            <person name="Ganal-Vonarburg S.C."/>
            <person name="Bruggmann R."/>
            <person name="Vergeres G."/>
        </authorList>
    </citation>
    <scope>NUCLEOTIDE SEQUENCE [LARGE SCALE GENOMIC DNA]</scope>
    <source>
        <strain evidence="5 7">FAM 18815</strain>
    </source>
</reference>
<dbReference type="SUPFAM" id="SSF53254">
    <property type="entry name" value="Phosphoglycerate mutase-like"/>
    <property type="match status" value="1"/>
</dbReference>
<feature type="site" description="Transition state stabilizer" evidence="3">
    <location>
        <position position="151"/>
    </location>
</feature>
<evidence type="ECO:0000256" key="1">
    <source>
        <dbReference type="PIRSR" id="PIRSR613078-1"/>
    </source>
</evidence>
<accession>A0A0R2KV48</accession>
<protein>
    <submittedName>
        <fullName evidence="4">Fructose-2,6-bisphosphatase</fullName>
    </submittedName>
    <submittedName>
        <fullName evidence="5">Histidine phosphatase family protein</fullName>
    </submittedName>
</protein>
<dbReference type="RefSeq" id="WP_057803801.1">
    <property type="nucleotide sequence ID" value="NZ_JQBX01000016.1"/>
</dbReference>
<dbReference type="InterPro" id="IPR029033">
    <property type="entry name" value="His_PPase_superfam"/>
</dbReference>
<dbReference type="PANTHER" id="PTHR48100:SF1">
    <property type="entry name" value="HISTIDINE PHOSPHATASE FAMILY PROTEIN-RELATED"/>
    <property type="match status" value="1"/>
</dbReference>
<evidence type="ECO:0000313" key="5">
    <source>
        <dbReference type="EMBL" id="TLQ04265.1"/>
    </source>
</evidence>
<feature type="active site" description="Tele-phosphohistidine intermediate" evidence="1">
    <location>
        <position position="8"/>
    </location>
</feature>
<evidence type="ECO:0000313" key="6">
    <source>
        <dbReference type="Proteomes" id="UP000051859"/>
    </source>
</evidence>
<organism evidence="4 6">
    <name type="scientific">Pediococcus stilesii</name>
    <dbReference type="NCBI Taxonomy" id="331679"/>
    <lineage>
        <taxon>Bacteria</taxon>
        <taxon>Bacillati</taxon>
        <taxon>Bacillota</taxon>
        <taxon>Bacilli</taxon>
        <taxon>Lactobacillales</taxon>
        <taxon>Lactobacillaceae</taxon>
        <taxon>Pediococcus</taxon>
    </lineage>
</organism>
<evidence type="ECO:0000256" key="2">
    <source>
        <dbReference type="PIRSR" id="PIRSR613078-2"/>
    </source>
</evidence>
<feature type="active site" description="Proton donor/acceptor" evidence="1">
    <location>
        <position position="81"/>
    </location>
</feature>
<dbReference type="EMBL" id="VBTH01000008">
    <property type="protein sequence ID" value="TLQ04265.1"/>
    <property type="molecule type" value="Genomic_DNA"/>
</dbReference>
<dbReference type="InterPro" id="IPR050275">
    <property type="entry name" value="PGM_Phosphatase"/>
</dbReference>
<dbReference type="Proteomes" id="UP000305541">
    <property type="component" value="Unassembled WGS sequence"/>
</dbReference>
<dbReference type="SMART" id="SM00855">
    <property type="entry name" value="PGAM"/>
    <property type="match status" value="1"/>
</dbReference>
<keyword evidence="6" id="KW-1185">Reference proteome</keyword>
<dbReference type="AlphaFoldDB" id="A0A0R2KV48"/>
<evidence type="ECO:0000313" key="4">
    <source>
        <dbReference type="EMBL" id="KRN93377.1"/>
    </source>
</evidence>
<dbReference type="Gene3D" id="3.40.50.1240">
    <property type="entry name" value="Phosphoglycerate mutase-like"/>
    <property type="match status" value="1"/>
</dbReference>
<sequence>MDLVIVRHSISTDNHAGRVSGAGSNVELSPAGIDYAKKVREAYDWDRFDQVFASPLRRAQQTAQILTNDSPNIKLDQRLSELHFGDWEGADEKQLFAKHPDVFDYAGMFNEKYSNFAPNSESYADLVLRSKSFLSDIIGPYANRSVLLVCHGMTIRALFAAIFNSKVSEFTTVNNVTLNEVYFDPKNNFDPRLYSYNQKLV</sequence>
<feature type="binding site" evidence="2">
    <location>
        <begin position="7"/>
        <end position="14"/>
    </location>
    <ligand>
        <name>substrate</name>
    </ligand>
</feature>
<dbReference type="GO" id="GO:0005737">
    <property type="term" value="C:cytoplasm"/>
    <property type="evidence" value="ECO:0007669"/>
    <property type="project" value="TreeGrafter"/>
</dbReference>
<dbReference type="Pfam" id="PF00300">
    <property type="entry name" value="His_Phos_1"/>
    <property type="match status" value="1"/>
</dbReference>
<dbReference type="CDD" id="cd07067">
    <property type="entry name" value="HP_PGM_like"/>
    <property type="match status" value="1"/>
</dbReference>
<reference evidence="4 6" key="1">
    <citation type="journal article" date="2015" name="Genome Announc.">
        <title>Expanding the biotechnology potential of lactobacilli through comparative genomics of 213 strains and associated genera.</title>
        <authorList>
            <person name="Sun Z."/>
            <person name="Harris H.M."/>
            <person name="McCann A."/>
            <person name="Guo C."/>
            <person name="Argimon S."/>
            <person name="Zhang W."/>
            <person name="Yang X."/>
            <person name="Jeffery I.B."/>
            <person name="Cooney J.C."/>
            <person name="Kagawa T.F."/>
            <person name="Liu W."/>
            <person name="Song Y."/>
            <person name="Salvetti E."/>
            <person name="Wrobel A."/>
            <person name="Rasinkangas P."/>
            <person name="Parkhill J."/>
            <person name="Rea M.C."/>
            <person name="O'Sullivan O."/>
            <person name="Ritari J."/>
            <person name="Douillard F.P."/>
            <person name="Paul Ross R."/>
            <person name="Yang R."/>
            <person name="Briner A.E."/>
            <person name="Felis G.E."/>
            <person name="de Vos W.M."/>
            <person name="Barrangou R."/>
            <person name="Klaenhammer T.R."/>
            <person name="Caufield P.W."/>
            <person name="Cui Y."/>
            <person name="Zhang H."/>
            <person name="O'Toole P.W."/>
        </authorList>
    </citation>
    <scope>NUCLEOTIDE SEQUENCE [LARGE SCALE GENOMIC DNA]</scope>
    <source>
        <strain evidence="4 6">DSM 18001</strain>
    </source>
</reference>
<dbReference type="PIRSF" id="PIRSF000709">
    <property type="entry name" value="6PFK_2-Ptase"/>
    <property type="match status" value="1"/>
</dbReference>
<dbReference type="PANTHER" id="PTHR48100">
    <property type="entry name" value="BROAD-SPECIFICITY PHOSPHATASE YOR283W-RELATED"/>
    <property type="match status" value="1"/>
</dbReference>
<dbReference type="InterPro" id="IPR013078">
    <property type="entry name" value="His_Pase_superF_clade-1"/>
</dbReference>
<name>A0A0R2KV48_9LACO</name>
<evidence type="ECO:0000256" key="3">
    <source>
        <dbReference type="PIRSR" id="PIRSR613078-3"/>
    </source>
</evidence>
<dbReference type="STRING" id="331679.IV81_GL000576"/>
<dbReference type="PATRIC" id="fig|331679.3.peg.583"/>
<dbReference type="OrthoDB" id="9782128at2"/>
<evidence type="ECO:0000313" key="7">
    <source>
        <dbReference type="Proteomes" id="UP000305541"/>
    </source>
</evidence>
<dbReference type="EMBL" id="JQBX01000016">
    <property type="protein sequence ID" value="KRN93377.1"/>
    <property type="molecule type" value="Genomic_DNA"/>
</dbReference>
<comment type="caution">
    <text evidence="4">The sequence shown here is derived from an EMBL/GenBank/DDBJ whole genome shotgun (WGS) entry which is preliminary data.</text>
</comment>
<feature type="binding site" evidence="2">
    <location>
        <position position="58"/>
    </location>
    <ligand>
        <name>substrate</name>
    </ligand>
</feature>
<dbReference type="GO" id="GO:0016791">
    <property type="term" value="F:phosphatase activity"/>
    <property type="evidence" value="ECO:0007669"/>
    <property type="project" value="TreeGrafter"/>
</dbReference>
<proteinExistence type="predicted"/>
<dbReference type="Proteomes" id="UP000051859">
    <property type="component" value="Unassembled WGS sequence"/>
</dbReference>